<dbReference type="Proteomes" id="UP000050795">
    <property type="component" value="Unassembled WGS sequence"/>
</dbReference>
<feature type="region of interest" description="Disordered" evidence="2">
    <location>
        <begin position="639"/>
        <end position="676"/>
    </location>
</feature>
<sequence length="1138" mass="124488">MTDNANGFRCRLEEVQSSIAEGKLMLNVLRSLPTTKKNDVFIARFEDLIKRLEDYQFQKKKNEGKDAKLKLRALKEQQDRIKYLLDHLARDIQESNCSTMEASGSCNTATPTNVAFQESASAMLSKFESLLCHDKPETSQEDSQCTPDNNDSFHNPESKQELESTVQSNDNRPTLEICDFLNTNSSRVLERDNSTDQYEAQLSELQGLIEDSEKFNGMVKRLVVITKKAHFNESTKLLLDISKRFTELQISFNSLKESYDSLRNETHLSSELRDIQLSSFREFLSSLSRNFDSTKECFYTIHRLVKTTIEEQLANGTLHELANSDEEDDLPVNADQPSTTNVNAELSMPFTLFQINFLNPLGTSKQNDEPCVDMDSAFAIQKAYLTALQQRTAQEKEEVAKLLQQRDELAGRLASIKEAASRASLDDVVTSGHTIESTHLSVPVDENECDNSSTGIPPELISSLEAKKRELNQLKGQLELLREAEAKIATFAPVFRLCEPKMTNLSEDTADNNQVISSSQSISQEVSSPKTRSSCNYKEGNDKSTSVKHFNGPPGNLSVSSGGTSTKTDSVTFQQSGVNCSDNTERLYANMREARIKIEEQRNLHDRELLNISNGTNSGSQKPLLQRVSCSGASVATSQDRTTLATWGGSSPVPSCSSEEASEASGEGVSVSDSVPLNSCLPTSGTNTAVVINSPDTPDQLSTVAKRASRKSGHIQGDCSNDNVLHAPSTGDSPYALSLPQVGRSPSPPSSRHKNRSGDNTQRQDNANPVANHRMNSQQNHLGDSTNTSVSQTASHHMVVAPICNDFDDGRMSDMSCAIANERIQRLESSVAQLFQLCRCLMLENSQLNTAVTQLMWHNSSHLSLPGPTSFAPRSSSVGPVAYHHCHCAPSSSAAANCNQVLTTDSGLCGQSMACRQQEQSLKTMPCMSNVCSQNTGVIPPTSFKDSDQPVLHSGVHTVSQIQLLTNQITQQQASISALQSELQRLIRLQTENKSSLPTADTQSRGPCLPNSGDFGLVFSSSVPGPIPSANTASLKSGTSESMEIQNNLSGTTSSHQMSAYSFLTPQSMPVNNWSFVSVPNVCQYPREATLINTGQRSTVQPDSYLPNTPLPLDPRANLTSPHGSSVSQNNLGFSRHH</sequence>
<feature type="coiled-coil region" evidence="1">
    <location>
        <begin position="385"/>
        <end position="419"/>
    </location>
</feature>
<evidence type="ECO:0000313" key="3">
    <source>
        <dbReference type="Proteomes" id="UP000050795"/>
    </source>
</evidence>
<accession>A0AA85KDE7</accession>
<feature type="region of interest" description="Disordered" evidence="2">
    <location>
        <begin position="508"/>
        <end position="571"/>
    </location>
</feature>
<reference evidence="4 5" key="2">
    <citation type="submission" date="2023-11" db="UniProtKB">
        <authorList>
            <consortium name="WormBaseParasite"/>
        </authorList>
    </citation>
    <scope>IDENTIFICATION</scope>
</reference>
<feature type="compositionally biased region" description="Polar residues" evidence="2">
    <location>
        <begin position="758"/>
        <end position="793"/>
    </location>
</feature>
<feature type="compositionally biased region" description="Polar residues" evidence="2">
    <location>
        <begin position="557"/>
        <end position="571"/>
    </location>
</feature>
<evidence type="ECO:0000256" key="1">
    <source>
        <dbReference type="SAM" id="Coils"/>
    </source>
</evidence>
<feature type="region of interest" description="Disordered" evidence="2">
    <location>
        <begin position="1094"/>
        <end position="1138"/>
    </location>
</feature>
<feature type="compositionally biased region" description="Low complexity" evidence="2">
    <location>
        <begin position="514"/>
        <end position="528"/>
    </location>
</feature>
<proteinExistence type="predicted"/>
<evidence type="ECO:0000313" key="4">
    <source>
        <dbReference type="WBParaSite" id="TREG1_81430.12"/>
    </source>
</evidence>
<feature type="coiled-coil region" evidence="1">
    <location>
        <begin position="962"/>
        <end position="989"/>
    </location>
</feature>
<feature type="compositionally biased region" description="Polar residues" evidence="2">
    <location>
        <begin position="688"/>
        <end position="703"/>
    </location>
</feature>
<evidence type="ECO:0000313" key="5">
    <source>
        <dbReference type="WBParaSite" id="TREG1_81430.15"/>
    </source>
</evidence>
<keyword evidence="3" id="KW-1185">Reference proteome</keyword>
<feature type="region of interest" description="Disordered" evidence="2">
    <location>
        <begin position="688"/>
        <end position="793"/>
    </location>
</feature>
<evidence type="ECO:0000256" key="2">
    <source>
        <dbReference type="SAM" id="MobiDB-lite"/>
    </source>
</evidence>
<dbReference type="WBParaSite" id="TREG1_81430.15">
    <property type="protein sequence ID" value="TREG1_81430.15"/>
    <property type="gene ID" value="TREG1_81430"/>
</dbReference>
<reference evidence="3" key="1">
    <citation type="submission" date="2022-06" db="EMBL/GenBank/DDBJ databases">
        <authorList>
            <person name="Berger JAMES D."/>
            <person name="Berger JAMES D."/>
        </authorList>
    </citation>
    <scope>NUCLEOTIDE SEQUENCE [LARGE SCALE GENOMIC DNA]</scope>
</reference>
<feature type="compositionally biased region" description="Polar residues" evidence="2">
    <location>
        <begin position="1118"/>
        <end position="1138"/>
    </location>
</feature>
<feature type="region of interest" description="Disordered" evidence="2">
    <location>
        <begin position="136"/>
        <end position="169"/>
    </location>
</feature>
<name>A0AA85KDE7_TRIRE</name>
<feature type="compositionally biased region" description="Low complexity" evidence="2">
    <location>
        <begin position="648"/>
        <end position="676"/>
    </location>
</feature>
<dbReference type="WBParaSite" id="TREG1_81430.12">
    <property type="protein sequence ID" value="TREG1_81430.12"/>
    <property type="gene ID" value="TREG1_81430"/>
</dbReference>
<organism evidence="3 4">
    <name type="scientific">Trichobilharzia regenti</name>
    <name type="common">Nasal bird schistosome</name>
    <dbReference type="NCBI Taxonomy" id="157069"/>
    <lineage>
        <taxon>Eukaryota</taxon>
        <taxon>Metazoa</taxon>
        <taxon>Spiralia</taxon>
        <taxon>Lophotrochozoa</taxon>
        <taxon>Platyhelminthes</taxon>
        <taxon>Trematoda</taxon>
        <taxon>Digenea</taxon>
        <taxon>Strigeidida</taxon>
        <taxon>Schistosomatoidea</taxon>
        <taxon>Schistosomatidae</taxon>
        <taxon>Trichobilharzia</taxon>
    </lineage>
</organism>
<keyword evidence="1" id="KW-0175">Coiled coil</keyword>
<dbReference type="AlphaFoldDB" id="A0AA85KDE7"/>
<protein>
    <submittedName>
        <fullName evidence="4 5">Uncharacterized protein</fullName>
    </submittedName>
</protein>
<feature type="compositionally biased region" description="Polar residues" evidence="2">
    <location>
        <begin position="141"/>
        <end position="153"/>
    </location>
</feature>